<dbReference type="Proteomes" id="UP000018144">
    <property type="component" value="Unassembled WGS sequence"/>
</dbReference>
<dbReference type="OrthoDB" id="5489720at2759"/>
<protein>
    <submittedName>
        <fullName evidence="3">Uncharacterized protein</fullName>
    </submittedName>
</protein>
<feature type="coiled-coil region" evidence="1">
    <location>
        <begin position="57"/>
        <end position="109"/>
    </location>
</feature>
<proteinExistence type="predicted"/>
<evidence type="ECO:0000313" key="4">
    <source>
        <dbReference type="Proteomes" id="UP000018144"/>
    </source>
</evidence>
<organism evidence="3 4">
    <name type="scientific">Pyronema omphalodes (strain CBS 100304)</name>
    <name type="common">Pyronema confluens</name>
    <dbReference type="NCBI Taxonomy" id="1076935"/>
    <lineage>
        <taxon>Eukaryota</taxon>
        <taxon>Fungi</taxon>
        <taxon>Dikarya</taxon>
        <taxon>Ascomycota</taxon>
        <taxon>Pezizomycotina</taxon>
        <taxon>Pezizomycetes</taxon>
        <taxon>Pezizales</taxon>
        <taxon>Pyronemataceae</taxon>
        <taxon>Pyronema</taxon>
    </lineage>
</organism>
<reference evidence="3 4" key="1">
    <citation type="journal article" date="2013" name="PLoS Genet.">
        <title>The genome and development-dependent transcriptomes of Pyronema confluens: a window into fungal evolution.</title>
        <authorList>
            <person name="Traeger S."/>
            <person name="Altegoer F."/>
            <person name="Freitag M."/>
            <person name="Gabaldon T."/>
            <person name="Kempken F."/>
            <person name="Kumar A."/>
            <person name="Marcet-Houben M."/>
            <person name="Poggeler S."/>
            <person name="Stajich J.E."/>
            <person name="Nowrousian M."/>
        </authorList>
    </citation>
    <scope>NUCLEOTIDE SEQUENCE [LARGE SCALE GENOMIC DNA]</scope>
    <source>
        <strain evidence="4">CBS 100304</strain>
        <tissue evidence="3">Vegetative mycelium</tissue>
    </source>
</reference>
<accession>U4LIZ6</accession>
<keyword evidence="1" id="KW-0175">Coiled coil</keyword>
<evidence type="ECO:0000256" key="1">
    <source>
        <dbReference type="SAM" id="Coils"/>
    </source>
</evidence>
<keyword evidence="4" id="KW-1185">Reference proteome</keyword>
<dbReference type="AlphaFoldDB" id="U4LIZ6"/>
<feature type="coiled-coil region" evidence="1">
    <location>
        <begin position="145"/>
        <end position="176"/>
    </location>
</feature>
<name>U4LIZ6_PYROM</name>
<feature type="compositionally biased region" description="Low complexity" evidence="2">
    <location>
        <begin position="1"/>
        <end position="17"/>
    </location>
</feature>
<feature type="compositionally biased region" description="Basic and acidic residues" evidence="2">
    <location>
        <begin position="32"/>
        <end position="41"/>
    </location>
</feature>
<evidence type="ECO:0000313" key="3">
    <source>
        <dbReference type="EMBL" id="CCX31542.1"/>
    </source>
</evidence>
<evidence type="ECO:0000256" key="2">
    <source>
        <dbReference type="SAM" id="MobiDB-lite"/>
    </source>
</evidence>
<dbReference type="EMBL" id="HF935604">
    <property type="protein sequence ID" value="CCX31542.1"/>
    <property type="molecule type" value="Genomic_DNA"/>
</dbReference>
<sequence>MASSPTPRRSSMTPDSSEASVELQNIESPVGAHEKDDKEQGSFEVPLFNFNEVIRYMRKLKEENTLLKEQLETMQKEHEDKQEMFKDLEESFDQRIKMLSQEKMELEMKLQKVLQYGTVKDMERVLEKCGDMELKFEEMKGDMKEEMKKELKEELQQQLKSTIEEHEEKLSSVGNRTEQVSKGMESMKSKLSELESQVLADNVTMCGIKYIRKMKPLISIPDGTVQLRGPYGGYYFYVEREQLKTWQVRVTTKTQPQYLQSIKLIRSRRVSQT</sequence>
<gene>
    <name evidence="3" type="ORF">PCON_10891</name>
</gene>
<feature type="compositionally biased region" description="Polar residues" evidence="2">
    <location>
        <begin position="18"/>
        <end position="27"/>
    </location>
</feature>
<feature type="region of interest" description="Disordered" evidence="2">
    <location>
        <begin position="1"/>
        <end position="42"/>
    </location>
</feature>